<keyword evidence="8" id="KW-1185">Reference proteome</keyword>
<keyword evidence="4 6" id="KW-1133">Transmembrane helix</keyword>
<evidence type="ECO:0008006" key="9">
    <source>
        <dbReference type="Google" id="ProtNLM"/>
    </source>
</evidence>
<keyword evidence="5 6" id="KW-0472">Membrane</keyword>
<dbReference type="GO" id="GO:0050909">
    <property type="term" value="P:sensory perception of taste"/>
    <property type="evidence" value="ECO:0007669"/>
    <property type="project" value="InterPro"/>
</dbReference>
<dbReference type="GO" id="GO:0005886">
    <property type="term" value="C:plasma membrane"/>
    <property type="evidence" value="ECO:0007669"/>
    <property type="project" value="UniProtKB-SubCell"/>
</dbReference>
<keyword evidence="2" id="KW-1003">Cell membrane</keyword>
<dbReference type="EMBL" id="JANEYG010000332">
    <property type="protein sequence ID" value="KAJ8910228.1"/>
    <property type="molecule type" value="Genomic_DNA"/>
</dbReference>
<dbReference type="Pfam" id="PF08395">
    <property type="entry name" value="7tm_7"/>
    <property type="match status" value="1"/>
</dbReference>
<evidence type="ECO:0000256" key="2">
    <source>
        <dbReference type="ARBA" id="ARBA00022475"/>
    </source>
</evidence>
<dbReference type="InterPro" id="IPR013604">
    <property type="entry name" value="7TM_chemorcpt"/>
</dbReference>
<keyword evidence="3 6" id="KW-0812">Transmembrane</keyword>
<evidence type="ECO:0000313" key="8">
    <source>
        <dbReference type="Proteomes" id="UP001159042"/>
    </source>
</evidence>
<proteinExistence type="predicted"/>
<evidence type="ECO:0000313" key="7">
    <source>
        <dbReference type="EMBL" id="KAJ8910228.1"/>
    </source>
</evidence>
<comment type="subcellular location">
    <subcellularLocation>
        <location evidence="1">Cell membrane</location>
        <topology evidence="1">Multi-pass membrane protein</topology>
    </subcellularLocation>
</comment>
<protein>
    <recommendedName>
        <fullName evidence="9">Gustatory receptor</fullName>
    </recommendedName>
</protein>
<sequence>IIAMVLQTRHQVIQFNIFGALELDVSLIYKIFGALITYMVILLQFDT</sequence>
<reference evidence="7 8" key="1">
    <citation type="journal article" date="2023" name="Insect Mol. Biol.">
        <title>Genome sequencing provides insights into the evolution of gene families encoding plant cell wall-degrading enzymes in longhorned beetles.</title>
        <authorList>
            <person name="Shin N.R."/>
            <person name="Okamura Y."/>
            <person name="Kirsch R."/>
            <person name="Pauchet Y."/>
        </authorList>
    </citation>
    <scope>NUCLEOTIDE SEQUENCE [LARGE SCALE GENOMIC DNA]</scope>
    <source>
        <strain evidence="7">EAD_L_NR</strain>
    </source>
</reference>
<feature type="transmembrane region" description="Helical" evidence="6">
    <location>
        <begin position="27"/>
        <end position="45"/>
    </location>
</feature>
<evidence type="ECO:0000256" key="6">
    <source>
        <dbReference type="SAM" id="Phobius"/>
    </source>
</evidence>
<comment type="caution">
    <text evidence="7">The sequence shown here is derived from an EMBL/GenBank/DDBJ whole genome shotgun (WGS) entry which is preliminary data.</text>
</comment>
<evidence type="ECO:0000256" key="5">
    <source>
        <dbReference type="ARBA" id="ARBA00023136"/>
    </source>
</evidence>
<feature type="non-terminal residue" evidence="7">
    <location>
        <position position="1"/>
    </location>
</feature>
<organism evidence="7 8">
    <name type="scientific">Exocentrus adspersus</name>
    <dbReference type="NCBI Taxonomy" id="1586481"/>
    <lineage>
        <taxon>Eukaryota</taxon>
        <taxon>Metazoa</taxon>
        <taxon>Ecdysozoa</taxon>
        <taxon>Arthropoda</taxon>
        <taxon>Hexapoda</taxon>
        <taxon>Insecta</taxon>
        <taxon>Pterygota</taxon>
        <taxon>Neoptera</taxon>
        <taxon>Endopterygota</taxon>
        <taxon>Coleoptera</taxon>
        <taxon>Polyphaga</taxon>
        <taxon>Cucujiformia</taxon>
        <taxon>Chrysomeloidea</taxon>
        <taxon>Cerambycidae</taxon>
        <taxon>Lamiinae</taxon>
        <taxon>Acanthocinini</taxon>
        <taxon>Exocentrus</taxon>
    </lineage>
</organism>
<dbReference type="Proteomes" id="UP001159042">
    <property type="component" value="Unassembled WGS sequence"/>
</dbReference>
<evidence type="ECO:0000256" key="3">
    <source>
        <dbReference type="ARBA" id="ARBA00022692"/>
    </source>
</evidence>
<evidence type="ECO:0000256" key="4">
    <source>
        <dbReference type="ARBA" id="ARBA00022989"/>
    </source>
</evidence>
<accession>A0AAV8V7Q4</accession>
<dbReference type="AlphaFoldDB" id="A0AAV8V7Q4"/>
<evidence type="ECO:0000256" key="1">
    <source>
        <dbReference type="ARBA" id="ARBA00004651"/>
    </source>
</evidence>
<name>A0AAV8V7Q4_9CUCU</name>
<gene>
    <name evidence="7" type="ORF">NQ315_015920</name>
</gene>